<accession>A0ACB5T9K5</accession>
<proteinExistence type="predicted"/>
<comment type="caution">
    <text evidence="1">The sequence shown here is derived from an EMBL/GenBank/DDBJ whole genome shotgun (WGS) entry which is preliminary data.</text>
</comment>
<protein>
    <submittedName>
        <fullName evidence="1">Unnamed protein product</fullName>
    </submittedName>
</protein>
<sequence length="203" mass="22173">MRNINYQNIENLQIVLSTNNASSNAGSSTYLNSMYLPSFNYSNAITATTSTTITSTNCFDYRHTHSTTLILIDDAPELESFRIIDELELNSQMDFDSFDTLNGNGQRKHRTVIQVVDEEFGVGSNDSYGDSTCVSGVGAGARTGPGGSHSVELSPGLKKIVCLPNDSFSWLIEDDTRGDDSFGEIGKFGLNAGFDYRVSEKAY</sequence>
<dbReference type="Proteomes" id="UP001165064">
    <property type="component" value="Unassembled WGS sequence"/>
</dbReference>
<reference evidence="1" key="1">
    <citation type="submission" date="2023-04" db="EMBL/GenBank/DDBJ databases">
        <title>Ambrosiozyma monospora NBRC 10751.</title>
        <authorList>
            <person name="Ichikawa N."/>
            <person name="Sato H."/>
            <person name="Tonouchi N."/>
        </authorList>
    </citation>
    <scope>NUCLEOTIDE SEQUENCE</scope>
    <source>
        <strain evidence="1">NBRC 10751</strain>
    </source>
</reference>
<name>A0ACB5T9K5_AMBMO</name>
<dbReference type="EMBL" id="BSXS01005158">
    <property type="protein sequence ID" value="GME83987.1"/>
    <property type="molecule type" value="Genomic_DNA"/>
</dbReference>
<evidence type="ECO:0000313" key="1">
    <source>
        <dbReference type="EMBL" id="GME83987.1"/>
    </source>
</evidence>
<organism evidence="1 2">
    <name type="scientific">Ambrosiozyma monospora</name>
    <name type="common">Yeast</name>
    <name type="synonym">Endomycopsis monosporus</name>
    <dbReference type="NCBI Taxonomy" id="43982"/>
    <lineage>
        <taxon>Eukaryota</taxon>
        <taxon>Fungi</taxon>
        <taxon>Dikarya</taxon>
        <taxon>Ascomycota</taxon>
        <taxon>Saccharomycotina</taxon>
        <taxon>Pichiomycetes</taxon>
        <taxon>Pichiales</taxon>
        <taxon>Pichiaceae</taxon>
        <taxon>Ambrosiozyma</taxon>
    </lineage>
</organism>
<gene>
    <name evidence="1" type="ORF">Amon02_000654900</name>
</gene>
<evidence type="ECO:0000313" key="2">
    <source>
        <dbReference type="Proteomes" id="UP001165064"/>
    </source>
</evidence>
<keyword evidence="2" id="KW-1185">Reference proteome</keyword>